<reference evidence="6" key="1">
    <citation type="submission" date="2021-11" db="EMBL/GenBank/DDBJ databases">
        <title>The first genome sequence of unculturable Mycoplasma faucium obtained by de novo assembly of metagenomic reads.</title>
        <authorList>
            <person name="Sabat A.J."/>
            <person name="Bathoorn E."/>
            <person name="Akkerboom V."/>
            <person name="Friedrich A.W."/>
        </authorList>
    </citation>
    <scope>NUCLEOTIDE SEQUENCE [LARGE SCALE GENOMIC DNA]</scope>
    <source>
        <strain evidence="6">UMCG-MFM1</strain>
    </source>
</reference>
<dbReference type="PANTHER" id="PTHR30266">
    <property type="entry name" value="MECHANOSENSITIVE CHANNEL MSCL"/>
    <property type="match status" value="1"/>
</dbReference>
<sequence>MTQKELDNKKQVMKNAYKSAKSAVIKGNMFMLAIGILLGAAFGAVVSSLANDVIMPAIAKAFIGTSDLSKWEIKGIYIGRFLAALINFIIISLCIFITLLIVFTIKNAIEYKKALKQPIVEEEPKPTNEELILDELKKINANLQTQNAQKNSNK</sequence>
<dbReference type="Pfam" id="PF01741">
    <property type="entry name" value="MscL"/>
    <property type="match status" value="1"/>
</dbReference>
<dbReference type="InterPro" id="IPR037673">
    <property type="entry name" value="MSC/AndL"/>
</dbReference>
<dbReference type="Proteomes" id="UP001622612">
    <property type="component" value="Chromosome"/>
</dbReference>
<evidence type="ECO:0000313" key="6">
    <source>
        <dbReference type="EMBL" id="WYM97539.1"/>
    </source>
</evidence>
<keyword evidence="7" id="KW-1185">Reference proteome</keyword>
<dbReference type="RefSeq" id="WP_405312048.1">
    <property type="nucleotide sequence ID" value="NZ_CP088155.1"/>
</dbReference>
<evidence type="ECO:0000256" key="4">
    <source>
        <dbReference type="ARBA" id="ARBA00023136"/>
    </source>
</evidence>
<gene>
    <name evidence="6" type="ORF">LQ356_01395</name>
</gene>
<evidence type="ECO:0000256" key="1">
    <source>
        <dbReference type="ARBA" id="ARBA00004141"/>
    </source>
</evidence>
<name>A0ABZ2TM52_9BACT</name>
<evidence type="ECO:0000256" key="5">
    <source>
        <dbReference type="SAM" id="Phobius"/>
    </source>
</evidence>
<dbReference type="InterPro" id="IPR036019">
    <property type="entry name" value="MscL_channel"/>
</dbReference>
<keyword evidence="2 5" id="KW-0812">Transmembrane</keyword>
<dbReference type="Gene3D" id="1.10.1200.120">
    <property type="entry name" value="Large-conductance mechanosensitive channel, MscL, domain 1"/>
    <property type="match status" value="1"/>
</dbReference>
<evidence type="ECO:0000313" key="7">
    <source>
        <dbReference type="Proteomes" id="UP001622612"/>
    </source>
</evidence>
<organism evidence="6 7">
    <name type="scientific">Metamycoplasma faucium</name>
    <dbReference type="NCBI Taxonomy" id="56142"/>
    <lineage>
        <taxon>Bacteria</taxon>
        <taxon>Bacillati</taxon>
        <taxon>Mycoplasmatota</taxon>
        <taxon>Mycoplasmoidales</taxon>
        <taxon>Metamycoplasmataceae</taxon>
        <taxon>Metamycoplasma</taxon>
    </lineage>
</organism>
<accession>A0ABZ2TM52</accession>
<keyword evidence="4 5" id="KW-0472">Membrane</keyword>
<protein>
    <submittedName>
        <fullName evidence="6">MscL family protein</fullName>
    </submittedName>
</protein>
<proteinExistence type="predicted"/>
<evidence type="ECO:0000256" key="2">
    <source>
        <dbReference type="ARBA" id="ARBA00022692"/>
    </source>
</evidence>
<dbReference type="EMBL" id="CP088155">
    <property type="protein sequence ID" value="WYM97539.1"/>
    <property type="molecule type" value="Genomic_DNA"/>
</dbReference>
<dbReference type="PANTHER" id="PTHR30266:SF2">
    <property type="entry name" value="LARGE-CONDUCTANCE MECHANOSENSITIVE CHANNEL"/>
    <property type="match status" value="1"/>
</dbReference>
<keyword evidence="3 5" id="KW-1133">Transmembrane helix</keyword>
<evidence type="ECO:0000256" key="3">
    <source>
        <dbReference type="ARBA" id="ARBA00022989"/>
    </source>
</evidence>
<feature type="transmembrane region" description="Helical" evidence="5">
    <location>
        <begin position="77"/>
        <end position="103"/>
    </location>
</feature>
<dbReference type="SUPFAM" id="SSF81330">
    <property type="entry name" value="Gated mechanosensitive channel"/>
    <property type="match status" value="1"/>
</dbReference>
<comment type="subcellular location">
    <subcellularLocation>
        <location evidence="1">Membrane</location>
        <topology evidence="1">Multi-pass membrane protein</topology>
    </subcellularLocation>
</comment>